<sequence length="297" mass="32667">MANIFGIIVSGRLDWAVRSKRCPCLGNPSIHLCDLVLHTNMTNKTNIDPEFPAPCQSLAQAVARRHRAGSPALISATAERAKYLTRPSGARNRVVSDIHARLLCQILVLVQTDFTPVSDTQCLLTIPEADSINYVVVFLTGAAPLPAGAAGMVYWSWPDPTAPPNWQLLGHISNSKPSAIFKISNLKKLHELSAENQFSSALGQQSICHSAQIGVAIEPEANVQLLASSVAQEQQNNYVTFAQKMLESLVNYVGSFAVTQEQMTPTPGVSYIPLSTLQNWYQNFERRLQQNPNFWKN</sequence>
<dbReference type="EMBL" id="CM046131">
    <property type="protein sequence ID" value="KAI8429516.1"/>
    <property type="molecule type" value="Genomic_DNA"/>
</dbReference>
<evidence type="ECO:0000313" key="1">
    <source>
        <dbReference type="EMBL" id="KAI8429516.1"/>
    </source>
</evidence>
<gene>
    <name evidence="1" type="ORF">MSG28_000149</name>
</gene>
<protein>
    <submittedName>
        <fullName evidence="1">Uncharacterized protein</fullName>
    </submittedName>
</protein>
<accession>A0ACC0JZE1</accession>
<reference evidence="1 2" key="1">
    <citation type="journal article" date="2022" name="Genome Biol. Evol.">
        <title>The Spruce Budworm Genome: Reconstructing the Evolutionary History of Antifreeze Proteins.</title>
        <authorList>
            <person name="Beliveau C."/>
            <person name="Gagne P."/>
            <person name="Picq S."/>
            <person name="Vernygora O."/>
            <person name="Keeling C.I."/>
            <person name="Pinkney K."/>
            <person name="Doucet D."/>
            <person name="Wen F."/>
            <person name="Johnston J.S."/>
            <person name="Maaroufi H."/>
            <person name="Boyle B."/>
            <person name="Laroche J."/>
            <person name="Dewar K."/>
            <person name="Juretic N."/>
            <person name="Blackburn G."/>
            <person name="Nisole A."/>
            <person name="Brunet B."/>
            <person name="Brandao M."/>
            <person name="Lumley L."/>
            <person name="Duan J."/>
            <person name="Quan G."/>
            <person name="Lucarotti C.J."/>
            <person name="Roe A.D."/>
            <person name="Sperling F.A.H."/>
            <person name="Levesque R.C."/>
            <person name="Cusson M."/>
        </authorList>
    </citation>
    <scope>NUCLEOTIDE SEQUENCE [LARGE SCALE GENOMIC DNA]</scope>
    <source>
        <strain evidence="1">Glfc:IPQL:Cfum</strain>
    </source>
</reference>
<proteinExistence type="predicted"/>
<organism evidence="1 2">
    <name type="scientific">Choristoneura fumiferana</name>
    <name type="common">Spruce budworm moth</name>
    <name type="synonym">Archips fumiferana</name>
    <dbReference type="NCBI Taxonomy" id="7141"/>
    <lineage>
        <taxon>Eukaryota</taxon>
        <taxon>Metazoa</taxon>
        <taxon>Ecdysozoa</taxon>
        <taxon>Arthropoda</taxon>
        <taxon>Hexapoda</taxon>
        <taxon>Insecta</taxon>
        <taxon>Pterygota</taxon>
        <taxon>Neoptera</taxon>
        <taxon>Endopterygota</taxon>
        <taxon>Lepidoptera</taxon>
        <taxon>Glossata</taxon>
        <taxon>Ditrysia</taxon>
        <taxon>Tortricoidea</taxon>
        <taxon>Tortricidae</taxon>
        <taxon>Tortricinae</taxon>
        <taxon>Choristoneura</taxon>
    </lineage>
</organism>
<comment type="caution">
    <text evidence="1">The sequence shown here is derived from an EMBL/GenBank/DDBJ whole genome shotgun (WGS) entry which is preliminary data.</text>
</comment>
<dbReference type="Proteomes" id="UP001064048">
    <property type="component" value="Chromosome Z"/>
</dbReference>
<keyword evidence="2" id="KW-1185">Reference proteome</keyword>
<evidence type="ECO:0000313" key="2">
    <source>
        <dbReference type="Proteomes" id="UP001064048"/>
    </source>
</evidence>
<name>A0ACC0JZE1_CHOFU</name>